<proteinExistence type="inferred from homology"/>
<dbReference type="InterPro" id="IPR041489">
    <property type="entry name" value="PDZ_6"/>
</dbReference>
<feature type="transmembrane region" description="Helical" evidence="11">
    <location>
        <begin position="116"/>
        <end position="141"/>
    </location>
</feature>
<evidence type="ECO:0000259" key="12">
    <source>
        <dbReference type="PROSITE" id="PS50106"/>
    </source>
</evidence>
<comment type="similarity">
    <text evidence="3">Belongs to the peptidase M50B family.</text>
</comment>
<dbReference type="InterPro" id="IPR004387">
    <property type="entry name" value="Pept_M50_Zn"/>
</dbReference>
<dbReference type="InterPro" id="IPR036034">
    <property type="entry name" value="PDZ_sf"/>
</dbReference>
<evidence type="ECO:0000256" key="1">
    <source>
        <dbReference type="ARBA" id="ARBA00001947"/>
    </source>
</evidence>
<dbReference type="Pfam" id="PF17820">
    <property type="entry name" value="PDZ_6"/>
    <property type="match status" value="1"/>
</dbReference>
<comment type="cofactor">
    <cofactor evidence="1">
        <name>Zn(2+)</name>
        <dbReference type="ChEBI" id="CHEBI:29105"/>
    </cofactor>
</comment>
<evidence type="ECO:0000256" key="8">
    <source>
        <dbReference type="ARBA" id="ARBA00022989"/>
    </source>
</evidence>
<sequence>MHAIVTILQFLILISVIVTIHELGHFSVARLFKTKIERFSVGFGHKLLVRTDKNGVEWCLSAIPLGGYVKFAGDEHVSSMSPDAKELDAARTAIVAKEGEGAEKAYFHFKPVWQRMLIVAAGPFANFVLAIVLFAGVLMFIGKGQTPASVVSVEPNSPAAAAGFKPGDLITEIDGRDVENHQDALTLIMMRADSTIDITVLRDGASVVLKATPARKEREVGSGGHRIKAGRLGIEMGGDMRWQRFAPHTALVEGAKMTWQVLDTNVTYIGRIFAGKENGDQLSGIIGMTKATGDITSETMKVKAPLEERLLLVALNMITMAAVISVGIGFLNLLPVPVLDGGHLLFYTYEAVMQKPLNSAIQGYGYRLGLVTLLGLMLFATWNDLNHTGVVKFFGGLFS</sequence>
<keyword evidence="5 11" id="KW-0812">Transmembrane</keyword>
<evidence type="ECO:0000256" key="11">
    <source>
        <dbReference type="SAM" id="Phobius"/>
    </source>
</evidence>
<dbReference type="SMART" id="SM00228">
    <property type="entry name" value="PDZ"/>
    <property type="match status" value="1"/>
</dbReference>
<feature type="transmembrane region" description="Helical" evidence="11">
    <location>
        <begin position="364"/>
        <end position="382"/>
    </location>
</feature>
<dbReference type="GO" id="GO:0004222">
    <property type="term" value="F:metalloendopeptidase activity"/>
    <property type="evidence" value="ECO:0007669"/>
    <property type="project" value="InterPro"/>
</dbReference>
<organism evidence="13 14">
    <name type="scientific">Asticcacaulis endophyticus</name>
    <dbReference type="NCBI Taxonomy" id="1395890"/>
    <lineage>
        <taxon>Bacteria</taxon>
        <taxon>Pseudomonadati</taxon>
        <taxon>Pseudomonadota</taxon>
        <taxon>Alphaproteobacteria</taxon>
        <taxon>Caulobacterales</taxon>
        <taxon>Caulobacteraceae</taxon>
        <taxon>Asticcacaulis</taxon>
    </lineage>
</organism>
<evidence type="ECO:0000256" key="3">
    <source>
        <dbReference type="ARBA" id="ARBA00007931"/>
    </source>
</evidence>
<dbReference type="InterPro" id="IPR008915">
    <property type="entry name" value="Peptidase_M50"/>
</dbReference>
<keyword evidence="4" id="KW-0645">Protease</keyword>
<dbReference type="PANTHER" id="PTHR42837:SF2">
    <property type="entry name" value="MEMBRANE METALLOPROTEASE ARASP2, CHLOROPLASTIC-RELATED"/>
    <property type="match status" value="1"/>
</dbReference>
<evidence type="ECO:0000256" key="6">
    <source>
        <dbReference type="ARBA" id="ARBA00022801"/>
    </source>
</evidence>
<evidence type="ECO:0000256" key="5">
    <source>
        <dbReference type="ARBA" id="ARBA00022692"/>
    </source>
</evidence>
<dbReference type="PANTHER" id="PTHR42837">
    <property type="entry name" value="REGULATOR OF SIGMA-E PROTEASE RSEP"/>
    <property type="match status" value="1"/>
</dbReference>
<dbReference type="SUPFAM" id="SSF50156">
    <property type="entry name" value="PDZ domain-like"/>
    <property type="match status" value="1"/>
</dbReference>
<gene>
    <name evidence="13" type="primary">mmpA</name>
    <name evidence="13" type="ORF">GCM10011273_24700</name>
</gene>
<dbReference type="EMBL" id="BMZB01000003">
    <property type="protein sequence ID" value="GGZ37334.1"/>
    <property type="molecule type" value="Genomic_DNA"/>
</dbReference>
<dbReference type="AlphaFoldDB" id="A0A918QA71"/>
<dbReference type="CDD" id="cd06163">
    <property type="entry name" value="S2P-M50_PDZ_RseP-like"/>
    <property type="match status" value="1"/>
</dbReference>
<keyword evidence="10 11" id="KW-0472">Membrane</keyword>
<keyword evidence="9 13" id="KW-0482">Metalloprotease</keyword>
<dbReference type="RefSeq" id="WP_189486974.1">
    <property type="nucleotide sequence ID" value="NZ_BMZB01000003.1"/>
</dbReference>
<accession>A0A918QA71</accession>
<dbReference type="Proteomes" id="UP000662572">
    <property type="component" value="Unassembled WGS sequence"/>
</dbReference>
<name>A0A918QA71_9CAUL</name>
<protein>
    <submittedName>
        <fullName evidence="13">Metalloprotease</fullName>
    </submittedName>
</protein>
<dbReference type="Gene3D" id="2.30.42.10">
    <property type="match status" value="1"/>
</dbReference>
<evidence type="ECO:0000256" key="9">
    <source>
        <dbReference type="ARBA" id="ARBA00023049"/>
    </source>
</evidence>
<dbReference type="GO" id="GO:0006508">
    <property type="term" value="P:proteolysis"/>
    <property type="evidence" value="ECO:0007669"/>
    <property type="project" value="UniProtKB-KW"/>
</dbReference>
<evidence type="ECO:0000256" key="10">
    <source>
        <dbReference type="ARBA" id="ARBA00023136"/>
    </source>
</evidence>
<reference evidence="13" key="2">
    <citation type="submission" date="2020-09" db="EMBL/GenBank/DDBJ databases">
        <authorList>
            <person name="Sun Q."/>
            <person name="Kim S."/>
        </authorList>
    </citation>
    <scope>NUCLEOTIDE SEQUENCE</scope>
    <source>
        <strain evidence="13">KCTC 32296</strain>
    </source>
</reference>
<feature type="transmembrane region" description="Helical" evidence="11">
    <location>
        <begin position="310"/>
        <end position="334"/>
    </location>
</feature>
<reference evidence="13" key="1">
    <citation type="journal article" date="2014" name="Int. J. Syst. Evol. Microbiol.">
        <title>Complete genome sequence of Corynebacterium casei LMG S-19264T (=DSM 44701T), isolated from a smear-ripened cheese.</title>
        <authorList>
            <consortium name="US DOE Joint Genome Institute (JGI-PGF)"/>
            <person name="Walter F."/>
            <person name="Albersmeier A."/>
            <person name="Kalinowski J."/>
            <person name="Ruckert C."/>
        </authorList>
    </citation>
    <scope>NUCLEOTIDE SEQUENCE</scope>
    <source>
        <strain evidence="13">KCTC 32296</strain>
    </source>
</reference>
<dbReference type="Pfam" id="PF02163">
    <property type="entry name" value="Peptidase_M50"/>
    <property type="match status" value="1"/>
</dbReference>
<evidence type="ECO:0000256" key="4">
    <source>
        <dbReference type="ARBA" id="ARBA00022670"/>
    </source>
</evidence>
<dbReference type="GO" id="GO:0016020">
    <property type="term" value="C:membrane"/>
    <property type="evidence" value="ECO:0007669"/>
    <property type="project" value="UniProtKB-SubCell"/>
</dbReference>
<keyword evidence="14" id="KW-1185">Reference proteome</keyword>
<evidence type="ECO:0000313" key="14">
    <source>
        <dbReference type="Proteomes" id="UP000662572"/>
    </source>
</evidence>
<keyword evidence="6" id="KW-0378">Hydrolase</keyword>
<keyword evidence="8 11" id="KW-1133">Transmembrane helix</keyword>
<dbReference type="CDD" id="cd23081">
    <property type="entry name" value="cpPDZ_EcRseP-like"/>
    <property type="match status" value="1"/>
</dbReference>
<evidence type="ECO:0000256" key="2">
    <source>
        <dbReference type="ARBA" id="ARBA00004141"/>
    </source>
</evidence>
<keyword evidence="7" id="KW-0862">Zinc</keyword>
<evidence type="ECO:0000256" key="7">
    <source>
        <dbReference type="ARBA" id="ARBA00022833"/>
    </source>
</evidence>
<comment type="caution">
    <text evidence="13">The sequence shown here is derived from an EMBL/GenBank/DDBJ whole genome shotgun (WGS) entry which is preliminary data.</text>
</comment>
<dbReference type="InterPro" id="IPR001478">
    <property type="entry name" value="PDZ"/>
</dbReference>
<comment type="subcellular location">
    <subcellularLocation>
        <location evidence="2">Membrane</location>
        <topology evidence="2">Multi-pass membrane protein</topology>
    </subcellularLocation>
</comment>
<dbReference type="PROSITE" id="PS50106">
    <property type="entry name" value="PDZ"/>
    <property type="match status" value="1"/>
</dbReference>
<evidence type="ECO:0000313" key="13">
    <source>
        <dbReference type="EMBL" id="GGZ37334.1"/>
    </source>
</evidence>
<feature type="domain" description="PDZ" evidence="12">
    <location>
        <begin position="150"/>
        <end position="204"/>
    </location>
</feature>